<dbReference type="Proteomes" id="UP001379533">
    <property type="component" value="Chromosome"/>
</dbReference>
<organism evidence="2 3">
    <name type="scientific">Pendulispora brunnea</name>
    <dbReference type="NCBI Taxonomy" id="2905690"/>
    <lineage>
        <taxon>Bacteria</taxon>
        <taxon>Pseudomonadati</taxon>
        <taxon>Myxococcota</taxon>
        <taxon>Myxococcia</taxon>
        <taxon>Myxococcales</taxon>
        <taxon>Sorangiineae</taxon>
        <taxon>Pendulisporaceae</taxon>
        <taxon>Pendulispora</taxon>
    </lineage>
</organism>
<protein>
    <recommendedName>
        <fullName evidence="4">DUF3592 domain-containing protein</fullName>
    </recommendedName>
</protein>
<evidence type="ECO:0000313" key="2">
    <source>
        <dbReference type="EMBL" id="WXA92264.1"/>
    </source>
</evidence>
<gene>
    <name evidence="2" type="ORF">LZC95_38140</name>
</gene>
<accession>A0ABZ2K0J3</accession>
<evidence type="ECO:0000256" key="1">
    <source>
        <dbReference type="SAM" id="Phobius"/>
    </source>
</evidence>
<dbReference type="EMBL" id="CP089982">
    <property type="protein sequence ID" value="WXA92264.1"/>
    <property type="molecule type" value="Genomic_DNA"/>
</dbReference>
<keyword evidence="1" id="KW-1133">Transmembrane helix</keyword>
<feature type="transmembrane region" description="Helical" evidence="1">
    <location>
        <begin position="176"/>
        <end position="198"/>
    </location>
</feature>
<keyword evidence="1" id="KW-0812">Transmembrane</keyword>
<keyword evidence="3" id="KW-1185">Reference proteome</keyword>
<evidence type="ECO:0008006" key="4">
    <source>
        <dbReference type="Google" id="ProtNLM"/>
    </source>
</evidence>
<evidence type="ECO:0000313" key="3">
    <source>
        <dbReference type="Proteomes" id="UP001379533"/>
    </source>
</evidence>
<feature type="transmembrane region" description="Helical" evidence="1">
    <location>
        <begin position="32"/>
        <end position="52"/>
    </location>
</feature>
<name>A0ABZ2K0J3_9BACT</name>
<keyword evidence="1" id="KW-0472">Membrane</keyword>
<reference evidence="2 3" key="1">
    <citation type="submission" date="2021-12" db="EMBL/GenBank/DDBJ databases">
        <title>Discovery of the Pendulisporaceae a myxobacterial family with distinct sporulation behavior and unique specialized metabolism.</title>
        <authorList>
            <person name="Garcia R."/>
            <person name="Popoff A."/>
            <person name="Bader C.D."/>
            <person name="Loehr J."/>
            <person name="Walesch S."/>
            <person name="Walt C."/>
            <person name="Boldt J."/>
            <person name="Bunk B."/>
            <person name="Haeckl F.J.F.P.J."/>
            <person name="Gunesch A.P."/>
            <person name="Birkelbach J."/>
            <person name="Nuebel U."/>
            <person name="Pietschmann T."/>
            <person name="Bach T."/>
            <person name="Mueller R."/>
        </authorList>
    </citation>
    <scope>NUCLEOTIDE SEQUENCE [LARGE SCALE GENOMIC DNA]</scope>
    <source>
        <strain evidence="2 3">MSr12523</strain>
    </source>
</reference>
<sequence length="205" mass="22696">MSHSPEGLVEFAEPVDPELLQLPDPPRRERTWTLLLLVVTALASLAMVVSLARDAAYAFAPSSPFEAGELLALKLEEVGQNRLVNARGMLGASGAIRYERPFESDSYRLAPVAGRSDLWVEIRVPSGQESARFVPPSTFSGRLVRFDAVGPRHRSLRSHVPAHAWLLVDGETPDRARWSCGLMVLFVGFAVWNVATLVRLTRRVR</sequence>
<proteinExistence type="predicted"/>
<dbReference type="RefSeq" id="WP_394842881.1">
    <property type="nucleotide sequence ID" value="NZ_CP089982.1"/>
</dbReference>